<accession>A0A9P1HAB1</accession>
<reference evidence="1" key="1">
    <citation type="submission" date="2022-11" db="EMBL/GenBank/DDBJ databases">
        <authorList>
            <person name="Scott C."/>
            <person name="Bruce N."/>
        </authorList>
    </citation>
    <scope>NUCLEOTIDE SEQUENCE</scope>
</reference>
<name>A0A9P1HAB1_9PEZI</name>
<comment type="caution">
    <text evidence="1">The sequence shown here is derived from an EMBL/GenBank/DDBJ whole genome shotgun (WGS) entry which is preliminary data.</text>
</comment>
<dbReference type="EMBL" id="CALLCH030000018">
    <property type="protein sequence ID" value="CAI4218521.1"/>
    <property type="molecule type" value="Genomic_DNA"/>
</dbReference>
<keyword evidence="2" id="KW-1185">Reference proteome</keyword>
<organism evidence="1 2">
    <name type="scientific">Parascedosporium putredinis</name>
    <dbReference type="NCBI Taxonomy" id="1442378"/>
    <lineage>
        <taxon>Eukaryota</taxon>
        <taxon>Fungi</taxon>
        <taxon>Dikarya</taxon>
        <taxon>Ascomycota</taxon>
        <taxon>Pezizomycotina</taxon>
        <taxon>Sordariomycetes</taxon>
        <taxon>Hypocreomycetidae</taxon>
        <taxon>Microascales</taxon>
        <taxon>Microascaceae</taxon>
        <taxon>Parascedosporium</taxon>
    </lineage>
</organism>
<evidence type="ECO:0000313" key="2">
    <source>
        <dbReference type="Proteomes" id="UP000838763"/>
    </source>
</evidence>
<dbReference type="AlphaFoldDB" id="A0A9P1HAB1"/>
<sequence>METCPIPPASIAVALLKPLSKNHSSLRLPLICVALSSSPIANVESKTIHSRHTVILSSFFLRLPLLSSASNIASRGPSLKT</sequence>
<proteinExistence type="predicted"/>
<gene>
    <name evidence="1" type="ORF">PPNO1_LOCUS8103</name>
</gene>
<evidence type="ECO:0000313" key="1">
    <source>
        <dbReference type="EMBL" id="CAI4218521.1"/>
    </source>
</evidence>
<protein>
    <submittedName>
        <fullName evidence="1">Uncharacterized protein</fullName>
    </submittedName>
</protein>
<dbReference type="Proteomes" id="UP000838763">
    <property type="component" value="Unassembled WGS sequence"/>
</dbReference>